<dbReference type="Pfam" id="PF21773">
    <property type="entry name" value="ODAD1_CC"/>
    <property type="match status" value="1"/>
</dbReference>
<dbReference type="PANTHER" id="PTHR21694">
    <property type="entry name" value="COILED-COIL DOMAIN-CONTAINING PROTEIN 63"/>
    <property type="match status" value="1"/>
</dbReference>
<dbReference type="EMBL" id="CAJVCH010570618">
    <property type="protein sequence ID" value="CAG7835403.1"/>
    <property type="molecule type" value="Genomic_DNA"/>
</dbReference>
<evidence type="ECO:0000313" key="6">
    <source>
        <dbReference type="Proteomes" id="UP000708208"/>
    </source>
</evidence>
<evidence type="ECO:0000256" key="1">
    <source>
        <dbReference type="ARBA" id="ARBA00023054"/>
    </source>
</evidence>
<dbReference type="PANTHER" id="PTHR21694:SF18">
    <property type="entry name" value="COILED-COIL DOMAIN-CONTAINING PROTEIN 63"/>
    <property type="match status" value="1"/>
</dbReference>
<feature type="coiled-coil region" evidence="2">
    <location>
        <begin position="219"/>
        <end position="246"/>
    </location>
</feature>
<sequence length="550" mass="63254">MVGRKQDTQGNEPEDNTEVLAKEECSRLARQLRLMENDKKAYLDESTSAINQQKKSIGVLEKENAKMEAELANFRNKYNEERDEENIRRIHAIVDNYKEMKDTVSQQAKIIAEIEKKLDTTFSRVEKLRMKVNANQNEALPLPELEQKIFVLSKKLETVTSQFDAVVADNCELRQTIDETLKENSSIMIKYNQLDCQVAKGKANIDELVDHATSAYDQREEAIAKANALKERNAKEKKQYNLETSELSRIIRHEEKLLDFMSTKNKERTFLETEEQRLSRLELAKEYILEEALERYRQNFEKLLTEETTNILALVDEYSELQHNNISRFNYINELNNEIEALQSDVTALRESIKKCSSETIERNQAKNAAIMKQLGELEGLKSDYRHVRLQLDTSKTSMDEIVSLIDRLFQITDCNDAAPVLELLGNQQEISTQNAILYLNILEHRIAEIFTYKREPDSGRVTPAMRSPRPISKSLSDVSLNLRPRIIVSERTDSKDDAVSEDELQYNLVETEQNPLTYSIMRDKILDAASLGSKTPSSMSGDDPKLANI</sequence>
<gene>
    <name evidence="5" type="ORF">AFUS01_LOCUS44774</name>
</gene>
<protein>
    <recommendedName>
        <fullName evidence="4">ODAD1 central coiled coil region domain-containing protein</fullName>
    </recommendedName>
</protein>
<feature type="domain" description="ODAD1 central coiled coil region" evidence="4">
    <location>
        <begin position="147"/>
        <end position="426"/>
    </location>
</feature>
<dbReference type="AlphaFoldDB" id="A0A8J2LNU6"/>
<name>A0A8J2LNU6_9HEXA</name>
<dbReference type="Proteomes" id="UP000708208">
    <property type="component" value="Unassembled WGS sequence"/>
</dbReference>
<organism evidence="5 6">
    <name type="scientific">Allacma fusca</name>
    <dbReference type="NCBI Taxonomy" id="39272"/>
    <lineage>
        <taxon>Eukaryota</taxon>
        <taxon>Metazoa</taxon>
        <taxon>Ecdysozoa</taxon>
        <taxon>Arthropoda</taxon>
        <taxon>Hexapoda</taxon>
        <taxon>Collembola</taxon>
        <taxon>Symphypleona</taxon>
        <taxon>Sminthuridae</taxon>
        <taxon>Allacma</taxon>
    </lineage>
</organism>
<feature type="region of interest" description="Disordered" evidence="3">
    <location>
        <begin position="1"/>
        <end position="21"/>
    </location>
</feature>
<evidence type="ECO:0000259" key="4">
    <source>
        <dbReference type="Pfam" id="PF21773"/>
    </source>
</evidence>
<dbReference type="InterPro" id="IPR049258">
    <property type="entry name" value="ODAD1_CC"/>
</dbReference>
<evidence type="ECO:0000313" key="5">
    <source>
        <dbReference type="EMBL" id="CAG7835403.1"/>
    </source>
</evidence>
<dbReference type="InterPro" id="IPR051876">
    <property type="entry name" value="ODA-DC/CCD"/>
</dbReference>
<comment type="caution">
    <text evidence="5">The sequence shown here is derived from an EMBL/GenBank/DDBJ whole genome shotgun (WGS) entry which is preliminary data.</text>
</comment>
<keyword evidence="1 2" id="KW-0175">Coiled coil</keyword>
<reference evidence="5" key="1">
    <citation type="submission" date="2021-06" db="EMBL/GenBank/DDBJ databases">
        <authorList>
            <person name="Hodson N. C."/>
            <person name="Mongue J. A."/>
            <person name="Jaron S. K."/>
        </authorList>
    </citation>
    <scope>NUCLEOTIDE SEQUENCE</scope>
</reference>
<feature type="coiled-coil region" evidence="2">
    <location>
        <begin position="332"/>
        <end position="359"/>
    </location>
</feature>
<dbReference type="OrthoDB" id="6766775at2759"/>
<proteinExistence type="predicted"/>
<accession>A0A8J2LNU6</accession>
<feature type="coiled-coil region" evidence="2">
    <location>
        <begin position="25"/>
        <end position="84"/>
    </location>
</feature>
<evidence type="ECO:0000256" key="3">
    <source>
        <dbReference type="SAM" id="MobiDB-lite"/>
    </source>
</evidence>
<keyword evidence="6" id="KW-1185">Reference proteome</keyword>
<evidence type="ECO:0000256" key="2">
    <source>
        <dbReference type="SAM" id="Coils"/>
    </source>
</evidence>